<comment type="caution">
    <text evidence="3">The sequence shown here is derived from an EMBL/GenBank/DDBJ whole genome shotgun (WGS) entry which is preliminary data.</text>
</comment>
<gene>
    <name evidence="3" type="ORF">Adt_08059</name>
</gene>
<keyword evidence="3" id="KW-0328">Glycosyltransferase</keyword>
<dbReference type="InterPro" id="IPR000008">
    <property type="entry name" value="C2_dom"/>
</dbReference>
<dbReference type="Gene3D" id="2.60.40.150">
    <property type="entry name" value="C2 domain"/>
    <property type="match status" value="1"/>
</dbReference>
<dbReference type="InterPro" id="IPR047259">
    <property type="entry name" value="QUIRKY-like"/>
</dbReference>
<dbReference type="Pfam" id="PF00168">
    <property type="entry name" value="C2"/>
    <property type="match status" value="1"/>
</dbReference>
<evidence type="ECO:0000313" key="4">
    <source>
        <dbReference type="Proteomes" id="UP001604336"/>
    </source>
</evidence>
<dbReference type="Proteomes" id="UP001604336">
    <property type="component" value="Unassembled WGS sequence"/>
</dbReference>
<organism evidence="3 4">
    <name type="scientific">Abeliophyllum distichum</name>
    <dbReference type="NCBI Taxonomy" id="126358"/>
    <lineage>
        <taxon>Eukaryota</taxon>
        <taxon>Viridiplantae</taxon>
        <taxon>Streptophyta</taxon>
        <taxon>Embryophyta</taxon>
        <taxon>Tracheophyta</taxon>
        <taxon>Spermatophyta</taxon>
        <taxon>Magnoliopsida</taxon>
        <taxon>eudicotyledons</taxon>
        <taxon>Gunneridae</taxon>
        <taxon>Pentapetalae</taxon>
        <taxon>asterids</taxon>
        <taxon>lamiids</taxon>
        <taxon>Lamiales</taxon>
        <taxon>Oleaceae</taxon>
        <taxon>Forsythieae</taxon>
        <taxon>Abeliophyllum</taxon>
    </lineage>
</organism>
<dbReference type="SUPFAM" id="SSF49562">
    <property type="entry name" value="C2 domain (Calcium/lipid-binding domain, CaLB)"/>
    <property type="match status" value="1"/>
</dbReference>
<evidence type="ECO:0000313" key="3">
    <source>
        <dbReference type="EMBL" id="KAL2534708.1"/>
    </source>
</evidence>
<evidence type="ECO:0000256" key="1">
    <source>
        <dbReference type="SAM" id="MobiDB-lite"/>
    </source>
</evidence>
<dbReference type="PROSITE" id="PS50004">
    <property type="entry name" value="C2"/>
    <property type="match status" value="1"/>
</dbReference>
<accession>A0ABD1VDP6</accession>
<feature type="domain" description="C2" evidence="2">
    <location>
        <begin position="1"/>
        <end position="108"/>
    </location>
</feature>
<evidence type="ECO:0000259" key="2">
    <source>
        <dbReference type="PROSITE" id="PS50004"/>
    </source>
</evidence>
<protein>
    <submittedName>
        <fullName evidence="3">C2 calcium/lipid-binding plant phosphoribosyltransferase family protein</fullName>
    </submittedName>
</protein>
<dbReference type="AlphaFoldDB" id="A0ABD1VDP6"/>
<reference evidence="4" key="1">
    <citation type="submission" date="2024-07" db="EMBL/GenBank/DDBJ databases">
        <title>Two chromosome-level genome assemblies of Korean endemic species Abeliophyllum distichum and Forsythia ovata (Oleaceae).</title>
        <authorList>
            <person name="Jang H."/>
        </authorList>
    </citation>
    <scope>NUCLEOTIDE SEQUENCE [LARGE SCALE GENOMIC DNA]</scope>
</reference>
<keyword evidence="4" id="KW-1185">Reference proteome</keyword>
<dbReference type="GO" id="GO:0016757">
    <property type="term" value="F:glycosyltransferase activity"/>
    <property type="evidence" value="ECO:0007669"/>
    <property type="project" value="UniProtKB-KW"/>
</dbReference>
<sequence length="162" mass="18452">MASRKLTVEVCNAKNLMPKDGQGTASAYVIVDFDGQRRRTKTIFRDLNPQWEEKLEFLVHDVESMASEMLELIVYNDKKNVKRSTFLGKVKISGSTFVKSDSEVPLIYYPLEKRSVFSQIKGEIGLKVWYVDEEPRPAPPAMEEAEAKSDAPPPAEGREERR</sequence>
<name>A0ABD1VDP6_9LAMI</name>
<dbReference type="InterPro" id="IPR035892">
    <property type="entry name" value="C2_domain_sf"/>
</dbReference>
<feature type="region of interest" description="Disordered" evidence="1">
    <location>
        <begin position="136"/>
        <end position="162"/>
    </location>
</feature>
<proteinExistence type="predicted"/>
<keyword evidence="3" id="KW-0808">Transferase</keyword>
<dbReference type="PANTHER" id="PTHR31425">
    <property type="entry name" value="PHOSPHORIBOSYLANTHRANILATE TRANSFERASE ISOFORM 1"/>
    <property type="match status" value="1"/>
</dbReference>
<dbReference type="PANTHER" id="PTHR31425:SF43">
    <property type="entry name" value="MULTIPLE C2 DOMAIN AND TRANSMEMBRANE REGION PROTEIN 14"/>
    <property type="match status" value="1"/>
</dbReference>
<dbReference type="SMART" id="SM00239">
    <property type="entry name" value="C2"/>
    <property type="match status" value="1"/>
</dbReference>
<dbReference type="EMBL" id="JBFOLK010000002">
    <property type="protein sequence ID" value="KAL2534708.1"/>
    <property type="molecule type" value="Genomic_DNA"/>
</dbReference>